<dbReference type="Pfam" id="PF20684">
    <property type="entry name" value="Fung_rhodopsin"/>
    <property type="match status" value="1"/>
</dbReference>
<keyword evidence="3 7" id="KW-1133">Transmembrane helix</keyword>
<keyword evidence="4 7" id="KW-0472">Membrane</keyword>
<evidence type="ECO:0000313" key="9">
    <source>
        <dbReference type="EMBL" id="KJR82940.1"/>
    </source>
</evidence>
<sequence length="474" mass="51536">MYASDGHYSAASIATQAVAASANGIHSKGTEEVFTSISAFISRAMASTAEYPTSPLQQFGFAIIVFFPVLAFIIVMLRVYSRVSTKQFGIDDALIIVAMILSIGETASTWMFMKTNFIAIHIWDVPREYDVVQALIWNFAVQVLYNPILALVKTSMLLFLLKLGSQKPGVRICIHILNALNLMLMVAIFIVVIFQCTPIRFNWDTTIVGGHCIKQGIFYLATAALTIFTDVLNLALPFWVFLDLKMPVRVKIALLFVFLLGGIVTVVGIVRLVFIYDGFFTAPGPDPTYSLGFCTSAIETNLAIICASAPSLRGLVRSWFPRFFSSNRPTYDYRYPDSNGYGGGRRGTNNNNPYGTSSVTTNIAARRNKENGIGPDNGPSTDGLGANAAGTSRRGVGGSFALRDLKGGSKTHTAVNSSPSASEEEIMTYNGIVRTTNVQVHYDGSSERKGSTNRDRSGDRDSSMGMRTSISGSL</sequence>
<dbReference type="PANTHER" id="PTHR33048:SF47">
    <property type="entry name" value="INTEGRAL MEMBRANE PROTEIN-RELATED"/>
    <property type="match status" value="1"/>
</dbReference>
<feature type="region of interest" description="Disordered" evidence="6">
    <location>
        <begin position="438"/>
        <end position="474"/>
    </location>
</feature>
<feature type="domain" description="Rhodopsin" evidence="8">
    <location>
        <begin position="77"/>
        <end position="317"/>
    </location>
</feature>
<dbReference type="GO" id="GO:0016020">
    <property type="term" value="C:membrane"/>
    <property type="evidence" value="ECO:0007669"/>
    <property type="project" value="UniProtKB-SubCell"/>
</dbReference>
<dbReference type="EMBL" id="AXCR01000010">
    <property type="protein sequence ID" value="KJR82940.1"/>
    <property type="molecule type" value="Genomic_DNA"/>
</dbReference>
<feature type="compositionally biased region" description="Basic and acidic residues" evidence="6">
    <location>
        <begin position="444"/>
        <end position="462"/>
    </location>
</feature>
<proteinExistence type="inferred from homology"/>
<evidence type="ECO:0000256" key="4">
    <source>
        <dbReference type="ARBA" id="ARBA00023136"/>
    </source>
</evidence>
<organism evidence="9 10">
    <name type="scientific">Sporothrix schenckii 1099-18</name>
    <dbReference type="NCBI Taxonomy" id="1397361"/>
    <lineage>
        <taxon>Eukaryota</taxon>
        <taxon>Fungi</taxon>
        <taxon>Dikarya</taxon>
        <taxon>Ascomycota</taxon>
        <taxon>Pezizomycotina</taxon>
        <taxon>Sordariomycetes</taxon>
        <taxon>Sordariomycetidae</taxon>
        <taxon>Ophiostomatales</taxon>
        <taxon>Ophiostomataceae</taxon>
        <taxon>Sporothrix</taxon>
    </lineage>
</organism>
<dbReference type="InterPro" id="IPR052337">
    <property type="entry name" value="SAT4-like"/>
</dbReference>
<accession>A0A0F2M2I5</accession>
<evidence type="ECO:0000256" key="2">
    <source>
        <dbReference type="ARBA" id="ARBA00022692"/>
    </source>
</evidence>
<feature type="transmembrane region" description="Helical" evidence="7">
    <location>
        <begin position="172"/>
        <end position="194"/>
    </location>
</feature>
<evidence type="ECO:0000256" key="5">
    <source>
        <dbReference type="ARBA" id="ARBA00038359"/>
    </source>
</evidence>
<reference evidence="9 10" key="2">
    <citation type="journal article" date="2015" name="Eukaryot. Cell">
        <title>Asexual propagation of a virulent clone complex in a human and feline outbreak of sporotrichosis.</title>
        <authorList>
            <person name="Teixeira Mde M."/>
            <person name="Rodrigues A.M."/>
            <person name="Tsui C.K."/>
            <person name="de Almeida L.G."/>
            <person name="Van Diepeningen A.D."/>
            <person name="van den Ende B.G."/>
            <person name="Fernandes G.F."/>
            <person name="Kano R."/>
            <person name="Hamelin R.C."/>
            <person name="Lopes-Bezerra L.M."/>
            <person name="Vasconcelos A.T."/>
            <person name="de Hoog S."/>
            <person name="de Camargo Z.P."/>
            <person name="Felipe M.S."/>
        </authorList>
    </citation>
    <scope>NUCLEOTIDE SEQUENCE [LARGE SCALE GENOMIC DNA]</scope>
    <source>
        <strain evidence="9 10">1099-18</strain>
    </source>
</reference>
<evidence type="ECO:0000259" key="8">
    <source>
        <dbReference type="Pfam" id="PF20684"/>
    </source>
</evidence>
<evidence type="ECO:0000256" key="6">
    <source>
        <dbReference type="SAM" id="MobiDB-lite"/>
    </source>
</evidence>
<evidence type="ECO:0000256" key="3">
    <source>
        <dbReference type="ARBA" id="ARBA00022989"/>
    </source>
</evidence>
<evidence type="ECO:0000256" key="1">
    <source>
        <dbReference type="ARBA" id="ARBA00004141"/>
    </source>
</evidence>
<feature type="region of interest" description="Disordered" evidence="6">
    <location>
        <begin position="368"/>
        <end position="422"/>
    </location>
</feature>
<name>A0A0F2M2I5_SPOSC</name>
<evidence type="ECO:0000313" key="10">
    <source>
        <dbReference type="Proteomes" id="UP000033710"/>
    </source>
</evidence>
<dbReference type="Proteomes" id="UP000033710">
    <property type="component" value="Unassembled WGS sequence"/>
</dbReference>
<feature type="compositionally biased region" description="Polar residues" evidence="6">
    <location>
        <begin position="465"/>
        <end position="474"/>
    </location>
</feature>
<dbReference type="GeneID" id="27666345"/>
<dbReference type="RefSeq" id="XP_016585616.1">
    <property type="nucleotide sequence ID" value="XM_016731068.1"/>
</dbReference>
<feature type="transmembrane region" description="Helical" evidence="7">
    <location>
        <begin position="217"/>
        <end position="242"/>
    </location>
</feature>
<feature type="transmembrane region" description="Helical" evidence="7">
    <location>
        <begin position="135"/>
        <end position="160"/>
    </location>
</feature>
<feature type="transmembrane region" description="Helical" evidence="7">
    <location>
        <begin position="59"/>
        <end position="81"/>
    </location>
</feature>
<comment type="similarity">
    <text evidence="5">Belongs to the SAT4 family.</text>
</comment>
<feature type="transmembrane region" description="Helical" evidence="7">
    <location>
        <begin position="254"/>
        <end position="276"/>
    </location>
</feature>
<dbReference type="KEGG" id="ssck:SPSK_04257"/>
<comment type="caution">
    <text evidence="9">The sequence shown here is derived from an EMBL/GenBank/DDBJ whole genome shotgun (WGS) entry which is preliminary data.</text>
</comment>
<gene>
    <name evidence="9" type="ORF">SPSK_04257</name>
</gene>
<dbReference type="VEuPathDB" id="FungiDB:SPSK_04257"/>
<reference evidence="9 10" key="1">
    <citation type="journal article" date="2014" name="BMC Genomics">
        <title>Comparative genomics of the major fungal agents of human and animal Sporotrichosis: Sporothrix schenckii and Sporothrix brasiliensis.</title>
        <authorList>
            <person name="Teixeira M.M."/>
            <person name="de Almeida L.G."/>
            <person name="Kubitschek-Barreira P."/>
            <person name="Alves F.L."/>
            <person name="Kioshima E.S."/>
            <person name="Abadio A.K."/>
            <person name="Fernandes L."/>
            <person name="Derengowski L.S."/>
            <person name="Ferreira K.S."/>
            <person name="Souza R.C."/>
            <person name="Ruiz J.C."/>
            <person name="de Andrade N.C."/>
            <person name="Paes H.C."/>
            <person name="Nicola A.M."/>
            <person name="Albuquerque P."/>
            <person name="Gerber A.L."/>
            <person name="Martins V.P."/>
            <person name="Peconick L.D."/>
            <person name="Neto A.V."/>
            <person name="Chaucanez C.B."/>
            <person name="Silva P.A."/>
            <person name="Cunha O.L."/>
            <person name="de Oliveira F.F."/>
            <person name="dos Santos T.C."/>
            <person name="Barros A.L."/>
            <person name="Soares M.A."/>
            <person name="de Oliveira L.M."/>
            <person name="Marini M.M."/>
            <person name="Villalobos-Duno H."/>
            <person name="Cunha M.M."/>
            <person name="de Hoog S."/>
            <person name="da Silveira J.F."/>
            <person name="Henrissat B."/>
            <person name="Nino-Vega G.A."/>
            <person name="Cisalpino P.S."/>
            <person name="Mora-Montes H.M."/>
            <person name="Almeida S.R."/>
            <person name="Stajich J.E."/>
            <person name="Lopes-Bezerra L.M."/>
            <person name="Vasconcelos A.T."/>
            <person name="Felipe M.S."/>
        </authorList>
    </citation>
    <scope>NUCLEOTIDE SEQUENCE [LARGE SCALE GENOMIC DNA]</scope>
    <source>
        <strain evidence="9 10">1099-18</strain>
    </source>
</reference>
<protein>
    <recommendedName>
        <fullName evidence="8">Rhodopsin domain-containing protein</fullName>
    </recommendedName>
</protein>
<evidence type="ECO:0000256" key="7">
    <source>
        <dbReference type="SAM" id="Phobius"/>
    </source>
</evidence>
<feature type="transmembrane region" description="Helical" evidence="7">
    <location>
        <begin position="93"/>
        <end position="113"/>
    </location>
</feature>
<comment type="subcellular location">
    <subcellularLocation>
        <location evidence="1">Membrane</location>
        <topology evidence="1">Multi-pass membrane protein</topology>
    </subcellularLocation>
</comment>
<keyword evidence="2 7" id="KW-0812">Transmembrane</keyword>
<dbReference type="PANTHER" id="PTHR33048">
    <property type="entry name" value="PTH11-LIKE INTEGRAL MEMBRANE PROTEIN (AFU_ORTHOLOGUE AFUA_5G11245)"/>
    <property type="match status" value="1"/>
</dbReference>
<dbReference type="OrthoDB" id="5283415at2759"/>
<dbReference type="AlphaFoldDB" id="A0A0F2M2I5"/>
<dbReference type="InterPro" id="IPR049326">
    <property type="entry name" value="Rhodopsin_dom_fungi"/>
</dbReference>
<feature type="compositionally biased region" description="Polar residues" evidence="6">
    <location>
        <begin position="410"/>
        <end position="421"/>
    </location>
</feature>